<dbReference type="InterPro" id="IPR001387">
    <property type="entry name" value="Cro/C1-type_HTH"/>
</dbReference>
<evidence type="ECO:0000313" key="2">
    <source>
        <dbReference type="EMBL" id="GAA2873847.1"/>
    </source>
</evidence>
<dbReference type="EMBL" id="BAAAVI010000022">
    <property type="protein sequence ID" value="GAA2873847.1"/>
    <property type="molecule type" value="Genomic_DNA"/>
</dbReference>
<keyword evidence="3" id="KW-1185">Reference proteome</keyword>
<dbReference type="Proteomes" id="UP001500831">
    <property type="component" value="Unassembled WGS sequence"/>
</dbReference>
<accession>A0ABP6IDS5</accession>
<dbReference type="Pfam" id="PF13560">
    <property type="entry name" value="HTH_31"/>
    <property type="match status" value="1"/>
</dbReference>
<evidence type="ECO:0000313" key="3">
    <source>
        <dbReference type="Proteomes" id="UP001500831"/>
    </source>
</evidence>
<feature type="domain" description="HTH cro/C1-type" evidence="1">
    <location>
        <begin position="15"/>
        <end position="69"/>
    </location>
</feature>
<sequence length="460" mass="50294">MGVGEPRWGGGRPELVRARVQRGLSQETAAEAIGVTPTTWARWERGEQGVRACYRPRIAALFGVSAVEVERWIEGWSYGETPSWPVKDFGDASPAATVKAAALLWRYEMDPSRRHLLASLPFIPTALGEWLTSWNYGTPVASAAQEGAGRAVGLADVARIDEAQRAFVQMDQRFGAGVVRPVVVEYLNGTVAPLLRGRYDERVGAELMTAAAGMTWLAGWTAFDLNRQGQAQQHFGQALRLAKTGNDPLTGVWVLATLTRQATHLEQGTWAVWLARAATDTARRAEAPPRVMALVLAGEARAMAVEANPAETGDRHSARQVEHLLAEAERAYARGATDRDPAWVGRFEAVELDAQAGRCWSLLGDHRRAAACAETVVTAFSERLPRSAQLNRVHAAEAYLDMGELEQAIDSARAAIPMTKALTSARSTDLLRRFADRLEPYGDSVMVREFRDRLNSELAA</sequence>
<dbReference type="SMART" id="SM00530">
    <property type="entry name" value="HTH_XRE"/>
    <property type="match status" value="1"/>
</dbReference>
<dbReference type="SUPFAM" id="SSF47413">
    <property type="entry name" value="lambda repressor-like DNA-binding domains"/>
    <property type="match status" value="1"/>
</dbReference>
<dbReference type="SUPFAM" id="SSF48452">
    <property type="entry name" value="TPR-like"/>
    <property type="match status" value="1"/>
</dbReference>
<dbReference type="PROSITE" id="PS50943">
    <property type="entry name" value="HTH_CROC1"/>
    <property type="match status" value="1"/>
</dbReference>
<comment type="caution">
    <text evidence="2">The sequence shown here is derived from an EMBL/GenBank/DDBJ whole genome shotgun (WGS) entry which is preliminary data.</text>
</comment>
<gene>
    <name evidence="2" type="ORF">GCM10010517_34430</name>
</gene>
<name>A0ABP6IDS5_9ACTN</name>
<dbReference type="Gene3D" id="1.10.260.40">
    <property type="entry name" value="lambda repressor-like DNA-binding domains"/>
    <property type="match status" value="1"/>
</dbReference>
<dbReference type="CDD" id="cd00093">
    <property type="entry name" value="HTH_XRE"/>
    <property type="match status" value="1"/>
</dbReference>
<proteinExistence type="predicted"/>
<evidence type="ECO:0000259" key="1">
    <source>
        <dbReference type="PROSITE" id="PS50943"/>
    </source>
</evidence>
<dbReference type="InterPro" id="IPR010982">
    <property type="entry name" value="Lambda_DNA-bd_dom_sf"/>
</dbReference>
<dbReference type="Gene3D" id="1.25.40.10">
    <property type="entry name" value="Tetratricopeptide repeat domain"/>
    <property type="match status" value="1"/>
</dbReference>
<dbReference type="InterPro" id="IPR011990">
    <property type="entry name" value="TPR-like_helical_dom_sf"/>
</dbReference>
<reference evidence="3" key="1">
    <citation type="journal article" date="2019" name="Int. J. Syst. Evol. Microbiol.">
        <title>The Global Catalogue of Microorganisms (GCM) 10K type strain sequencing project: providing services to taxonomists for standard genome sequencing and annotation.</title>
        <authorList>
            <consortium name="The Broad Institute Genomics Platform"/>
            <consortium name="The Broad Institute Genome Sequencing Center for Infectious Disease"/>
            <person name="Wu L."/>
            <person name="Ma J."/>
        </authorList>
    </citation>
    <scope>NUCLEOTIDE SEQUENCE [LARGE SCALE GENOMIC DNA]</scope>
    <source>
        <strain evidence="3">JCM 6242</strain>
    </source>
</reference>
<protein>
    <recommendedName>
        <fullName evidence="1">HTH cro/C1-type domain-containing protein</fullName>
    </recommendedName>
</protein>
<organism evidence="2 3">
    <name type="scientific">Streptosporangium fragile</name>
    <dbReference type="NCBI Taxonomy" id="46186"/>
    <lineage>
        <taxon>Bacteria</taxon>
        <taxon>Bacillati</taxon>
        <taxon>Actinomycetota</taxon>
        <taxon>Actinomycetes</taxon>
        <taxon>Streptosporangiales</taxon>
        <taxon>Streptosporangiaceae</taxon>
        <taxon>Streptosporangium</taxon>
    </lineage>
</organism>